<dbReference type="OrthoDB" id="10056483at2759"/>
<gene>
    <name evidence="1" type="primary">jg3618</name>
    <name evidence="1" type="ORF">PAEG_LOCUS11688</name>
</gene>
<dbReference type="Proteomes" id="UP000838756">
    <property type="component" value="Unassembled WGS sequence"/>
</dbReference>
<protein>
    <submittedName>
        <fullName evidence="1">Jg3618 protein</fullName>
    </submittedName>
</protein>
<reference evidence="1" key="1">
    <citation type="submission" date="2022-03" db="EMBL/GenBank/DDBJ databases">
        <authorList>
            <person name="Lindestad O."/>
        </authorList>
    </citation>
    <scope>NUCLEOTIDE SEQUENCE</scope>
</reference>
<sequence>MLKFICGGFDVPSMLGQLLRIFAPDMSIRLWRCILFVEPAARTVARARSPIPRILFAINAVLEAKPDLDVFADEWMKITRQCLEFCEKLF</sequence>
<accession>A0A8S4RAU3</accession>
<evidence type="ECO:0000313" key="2">
    <source>
        <dbReference type="Proteomes" id="UP000838756"/>
    </source>
</evidence>
<dbReference type="EMBL" id="CAKXAJ010024999">
    <property type="protein sequence ID" value="CAH2233756.1"/>
    <property type="molecule type" value="Genomic_DNA"/>
</dbReference>
<comment type="caution">
    <text evidence="1">The sequence shown here is derived from an EMBL/GenBank/DDBJ whole genome shotgun (WGS) entry which is preliminary data.</text>
</comment>
<proteinExistence type="predicted"/>
<keyword evidence="2" id="KW-1185">Reference proteome</keyword>
<evidence type="ECO:0000313" key="1">
    <source>
        <dbReference type="EMBL" id="CAH2233756.1"/>
    </source>
</evidence>
<dbReference type="AlphaFoldDB" id="A0A8S4RAU3"/>
<organism evidence="1 2">
    <name type="scientific">Pararge aegeria aegeria</name>
    <dbReference type="NCBI Taxonomy" id="348720"/>
    <lineage>
        <taxon>Eukaryota</taxon>
        <taxon>Metazoa</taxon>
        <taxon>Ecdysozoa</taxon>
        <taxon>Arthropoda</taxon>
        <taxon>Hexapoda</taxon>
        <taxon>Insecta</taxon>
        <taxon>Pterygota</taxon>
        <taxon>Neoptera</taxon>
        <taxon>Endopterygota</taxon>
        <taxon>Lepidoptera</taxon>
        <taxon>Glossata</taxon>
        <taxon>Ditrysia</taxon>
        <taxon>Papilionoidea</taxon>
        <taxon>Nymphalidae</taxon>
        <taxon>Satyrinae</taxon>
        <taxon>Satyrini</taxon>
        <taxon>Parargina</taxon>
        <taxon>Pararge</taxon>
    </lineage>
</organism>
<name>A0A8S4RAU3_9NEOP</name>